<dbReference type="InterPro" id="IPR005224">
    <property type="entry name" value="SfsA"/>
</dbReference>
<evidence type="ECO:0000259" key="2">
    <source>
        <dbReference type="Pfam" id="PF03749"/>
    </source>
</evidence>
<dbReference type="NCBIfam" id="TIGR00230">
    <property type="entry name" value="sfsA"/>
    <property type="match status" value="1"/>
</dbReference>
<dbReference type="Pfam" id="PF03749">
    <property type="entry name" value="SfsA"/>
    <property type="match status" value="1"/>
</dbReference>
<proteinExistence type="inferred from homology"/>
<dbReference type="Gene3D" id="3.40.1350.60">
    <property type="match status" value="1"/>
</dbReference>
<dbReference type="PANTHER" id="PTHR30545">
    <property type="entry name" value="SUGAR FERMENTATION STIMULATION PROTEIN A"/>
    <property type="match status" value="1"/>
</dbReference>
<evidence type="ECO:0000256" key="1">
    <source>
        <dbReference type="HAMAP-Rule" id="MF_00095"/>
    </source>
</evidence>
<dbReference type="Proteomes" id="UP001595443">
    <property type="component" value="Unassembled WGS sequence"/>
</dbReference>
<dbReference type="Gene3D" id="2.40.50.580">
    <property type="match status" value="1"/>
</dbReference>
<comment type="similarity">
    <text evidence="1">Belongs to the SfsA family.</text>
</comment>
<dbReference type="HAMAP" id="MF_00095">
    <property type="entry name" value="SfsA"/>
    <property type="match status" value="1"/>
</dbReference>
<sequence length="246" mass="26018">MRFQTPLIRARLIRRYKRFLSDMELEDGREVTAHCPNPGSMLGMAEPGAECWLEPNDDPKKKLKFSWKLVAQGAGDFAVVDTAIANRVVGEALRAGKVPDLTGYDSVRAEVPYGKASRIDFLLSGAAGEALVEVKSVTLARNGWAEFPDSVTKRGAKHLAELAEAAQAGRRAVMLFLVSRSDVARVRVAGDIDPAYASAFDAARAAGVEMLALGTRIGPAGVTAAGPAQVDPGLQSGAASGHSRSS</sequence>
<comment type="caution">
    <text evidence="4">The sequence shown here is derived from an EMBL/GenBank/DDBJ whole genome shotgun (WGS) entry which is preliminary data.</text>
</comment>
<keyword evidence="5" id="KW-1185">Reference proteome</keyword>
<protein>
    <recommendedName>
        <fullName evidence="1">Sugar fermentation stimulation protein homolog</fullName>
    </recommendedName>
</protein>
<evidence type="ECO:0000313" key="4">
    <source>
        <dbReference type="EMBL" id="MFC2966955.1"/>
    </source>
</evidence>
<gene>
    <name evidence="1 4" type="primary">sfsA</name>
    <name evidence="4" type="ORF">ACFOES_02510</name>
</gene>
<dbReference type="PANTHER" id="PTHR30545:SF2">
    <property type="entry name" value="SUGAR FERMENTATION STIMULATION PROTEIN A"/>
    <property type="match status" value="1"/>
</dbReference>
<evidence type="ECO:0000313" key="5">
    <source>
        <dbReference type="Proteomes" id="UP001595443"/>
    </source>
</evidence>
<organism evidence="4 5">
    <name type="scientific">Acidimangrovimonas pyrenivorans</name>
    <dbReference type="NCBI Taxonomy" id="2030798"/>
    <lineage>
        <taxon>Bacteria</taxon>
        <taxon>Pseudomonadati</taxon>
        <taxon>Pseudomonadota</taxon>
        <taxon>Alphaproteobacteria</taxon>
        <taxon>Rhodobacterales</taxon>
        <taxon>Paracoccaceae</taxon>
        <taxon>Acidimangrovimonas</taxon>
    </lineage>
</organism>
<feature type="domain" description="Sugar fermentation stimulation protein C-terminal" evidence="2">
    <location>
        <begin position="84"/>
        <end position="219"/>
    </location>
</feature>
<dbReference type="Pfam" id="PF17746">
    <property type="entry name" value="SfsA_N"/>
    <property type="match status" value="1"/>
</dbReference>
<reference evidence="5" key="1">
    <citation type="journal article" date="2019" name="Int. J. Syst. Evol. Microbiol.">
        <title>The Global Catalogue of Microorganisms (GCM) 10K type strain sequencing project: providing services to taxonomists for standard genome sequencing and annotation.</title>
        <authorList>
            <consortium name="The Broad Institute Genomics Platform"/>
            <consortium name="The Broad Institute Genome Sequencing Center for Infectious Disease"/>
            <person name="Wu L."/>
            <person name="Ma J."/>
        </authorList>
    </citation>
    <scope>NUCLEOTIDE SEQUENCE [LARGE SCALE GENOMIC DNA]</scope>
    <source>
        <strain evidence="5">KCTC 62192</strain>
    </source>
</reference>
<name>A0ABV7ADE6_9RHOB</name>
<feature type="domain" description="SfsA N-terminal OB" evidence="3">
    <location>
        <begin position="13"/>
        <end position="73"/>
    </location>
</feature>
<dbReference type="RefSeq" id="WP_377831584.1">
    <property type="nucleotide sequence ID" value="NZ_JBHRSK010000003.1"/>
</dbReference>
<accession>A0ABV7ADE6</accession>
<evidence type="ECO:0000259" key="3">
    <source>
        <dbReference type="Pfam" id="PF17746"/>
    </source>
</evidence>
<dbReference type="EMBL" id="JBHRSK010000003">
    <property type="protein sequence ID" value="MFC2966955.1"/>
    <property type="molecule type" value="Genomic_DNA"/>
</dbReference>
<dbReference type="CDD" id="cd22359">
    <property type="entry name" value="SfsA-like_bacterial"/>
    <property type="match status" value="1"/>
</dbReference>
<dbReference type="InterPro" id="IPR040452">
    <property type="entry name" value="SfsA_C"/>
</dbReference>
<dbReference type="InterPro" id="IPR041465">
    <property type="entry name" value="SfsA_N"/>
</dbReference>